<dbReference type="Proteomes" id="UP000319411">
    <property type="component" value="Chromosome"/>
</dbReference>
<dbReference type="EMBL" id="CP032702">
    <property type="protein sequence ID" value="QDY41910.1"/>
    <property type="molecule type" value="Genomic_DNA"/>
</dbReference>
<proteinExistence type="predicted"/>
<sequence length="60" mass="6045">MISNKQQSADRPPAATTAAKASRLLAGVAAYRTARRLAQHVSPAFPAGAKPGTAAAALTD</sequence>
<reference evidence="1 2" key="1">
    <citation type="submission" date="2018-10" db="EMBL/GenBank/DDBJ databases">
        <title>Genome Sequencing of Pantoea dispersa DSM 32899.</title>
        <authorList>
            <person name="Nawrath M."/>
            <person name="Ottenheim C."/>
            <person name="Wilm A."/>
            <person name="Zimmermann W."/>
            <person name="Wu J.C."/>
        </authorList>
    </citation>
    <scope>NUCLEOTIDE SEQUENCE [LARGE SCALE GENOMIC DNA]</scope>
    <source>
        <strain evidence="1 2">DSM 32899</strain>
    </source>
</reference>
<organism evidence="1 2">
    <name type="scientific">Candidatus Pantoea soli</name>
    <dbReference type="NCBI Taxonomy" id="3098669"/>
    <lineage>
        <taxon>Bacteria</taxon>
        <taxon>Pseudomonadati</taxon>
        <taxon>Pseudomonadota</taxon>
        <taxon>Gammaproteobacteria</taxon>
        <taxon>Enterobacterales</taxon>
        <taxon>Erwiniaceae</taxon>
        <taxon>Pantoea</taxon>
    </lineage>
</organism>
<name>A0A518XCL3_9GAMM</name>
<evidence type="ECO:0000313" key="2">
    <source>
        <dbReference type="Proteomes" id="UP000319411"/>
    </source>
</evidence>
<dbReference type="KEGG" id="pdis:D8B20_08405"/>
<protein>
    <submittedName>
        <fullName evidence="1">Uncharacterized protein</fullName>
    </submittedName>
</protein>
<gene>
    <name evidence="1" type="ORF">D8B20_08405</name>
</gene>
<accession>A0A518XCL3</accession>
<evidence type="ECO:0000313" key="1">
    <source>
        <dbReference type="EMBL" id="QDY41910.1"/>
    </source>
</evidence>
<dbReference type="AlphaFoldDB" id="A0A518XCL3"/>
<keyword evidence="2" id="KW-1185">Reference proteome</keyword>